<dbReference type="Proteomes" id="UP001501758">
    <property type="component" value="Unassembled WGS sequence"/>
</dbReference>
<evidence type="ECO:0008006" key="4">
    <source>
        <dbReference type="Google" id="ProtNLM"/>
    </source>
</evidence>
<reference evidence="2 3" key="1">
    <citation type="journal article" date="2019" name="Int. J. Syst. Evol. Microbiol.">
        <title>The Global Catalogue of Microorganisms (GCM) 10K type strain sequencing project: providing services to taxonomists for standard genome sequencing and annotation.</title>
        <authorList>
            <consortium name="The Broad Institute Genomics Platform"/>
            <consortium name="The Broad Institute Genome Sequencing Center for Infectious Disease"/>
            <person name="Wu L."/>
            <person name="Ma J."/>
        </authorList>
    </citation>
    <scope>NUCLEOTIDE SEQUENCE [LARGE SCALE GENOMIC DNA]</scope>
    <source>
        <strain evidence="2 3">JCM 15974</strain>
    </source>
</reference>
<sequence length="348" mass="39708">MSTKENASEEIDLGQLFKLIGSALNKLFLFIGKVFKGIFRGIILFLLFIRVHFLKFVLAGAVGLAVGWVVDFMSKPVYQSSMIVEPNFNSAQQLYNNIEFYNELAIEGDFNNLAAALKISNQEASSIREVSIESFTDDNQKLKQFSDFVGTLDSISRVNLSYKEYLENFNNINAKFHKVIIKSLDPKVAKKSQNAIVRSISNNEYYKLQKSTYDLNLKLDDSIIRKQLEEVDSLKSFYQKLKLLDIQKEQASSNTSINLTSENNDLDRSEITLLKESKTLSKEILAINSRKANTKEIINVISNFPDRAVLLNDLLTQKKVLLPILFIGLMFLVLVVLRLNKYLKNYNQ</sequence>
<protein>
    <recommendedName>
        <fullName evidence="4">Chain length determinant protein</fullName>
    </recommendedName>
</protein>
<organism evidence="2 3">
    <name type="scientific">Aquimarina litoralis</name>
    <dbReference type="NCBI Taxonomy" id="584605"/>
    <lineage>
        <taxon>Bacteria</taxon>
        <taxon>Pseudomonadati</taxon>
        <taxon>Bacteroidota</taxon>
        <taxon>Flavobacteriia</taxon>
        <taxon>Flavobacteriales</taxon>
        <taxon>Flavobacteriaceae</taxon>
        <taxon>Aquimarina</taxon>
    </lineage>
</organism>
<keyword evidence="1" id="KW-0472">Membrane</keyword>
<proteinExistence type="predicted"/>
<gene>
    <name evidence="2" type="ORF">GCM10009430_07200</name>
</gene>
<comment type="caution">
    <text evidence="2">The sequence shown here is derived from an EMBL/GenBank/DDBJ whole genome shotgun (WGS) entry which is preliminary data.</text>
</comment>
<keyword evidence="3" id="KW-1185">Reference proteome</keyword>
<dbReference type="EMBL" id="BAAAGE010000001">
    <property type="protein sequence ID" value="GAA0714265.1"/>
    <property type="molecule type" value="Genomic_DNA"/>
</dbReference>
<feature type="transmembrane region" description="Helical" evidence="1">
    <location>
        <begin position="56"/>
        <end position="74"/>
    </location>
</feature>
<evidence type="ECO:0000256" key="1">
    <source>
        <dbReference type="SAM" id="Phobius"/>
    </source>
</evidence>
<feature type="transmembrane region" description="Helical" evidence="1">
    <location>
        <begin position="320"/>
        <end position="339"/>
    </location>
</feature>
<evidence type="ECO:0000313" key="3">
    <source>
        <dbReference type="Proteomes" id="UP001501758"/>
    </source>
</evidence>
<keyword evidence="1" id="KW-1133">Transmembrane helix</keyword>
<dbReference type="RefSeq" id="WP_343910591.1">
    <property type="nucleotide sequence ID" value="NZ_BAAAGE010000001.1"/>
</dbReference>
<name>A0ABN1II57_9FLAO</name>
<accession>A0ABN1II57</accession>
<feature type="transmembrane region" description="Helical" evidence="1">
    <location>
        <begin position="27"/>
        <end position="49"/>
    </location>
</feature>
<evidence type="ECO:0000313" key="2">
    <source>
        <dbReference type="EMBL" id="GAA0714265.1"/>
    </source>
</evidence>
<keyword evidence="1" id="KW-0812">Transmembrane</keyword>